<feature type="transmembrane region" description="Helical" evidence="1">
    <location>
        <begin position="57"/>
        <end position="75"/>
    </location>
</feature>
<feature type="transmembrane region" description="Helical" evidence="1">
    <location>
        <begin position="114"/>
        <end position="140"/>
    </location>
</feature>
<dbReference type="eggNOG" id="COG1122">
    <property type="taxonomic scope" value="Bacteria"/>
</dbReference>
<feature type="transmembrane region" description="Helical" evidence="1">
    <location>
        <begin position="34"/>
        <end position="52"/>
    </location>
</feature>
<feature type="transmembrane region" description="Helical" evidence="1">
    <location>
        <begin position="146"/>
        <end position="169"/>
    </location>
</feature>
<protein>
    <recommendedName>
        <fullName evidence="4">Tryptophan transport protein</fullName>
    </recommendedName>
</protein>
<evidence type="ECO:0008006" key="4">
    <source>
        <dbReference type="Google" id="ProtNLM"/>
    </source>
</evidence>
<accession>F0T0Y5</accession>
<reference evidence="2 3" key="1">
    <citation type="journal article" date="2011" name="Stand. Genomic Sci.">
        <title>Complete genome sequence of Syntrophobotulus glycolicus type strain (FlGlyR).</title>
        <authorList>
            <person name="Han C."/>
            <person name="Mwirichia R."/>
            <person name="Chertkov O."/>
            <person name="Held B."/>
            <person name="Lapidus A."/>
            <person name="Nolan M."/>
            <person name="Lucas S."/>
            <person name="Hammon N."/>
            <person name="Deshpande S."/>
            <person name="Cheng J.F."/>
            <person name="Tapia R."/>
            <person name="Goodwin L."/>
            <person name="Pitluck S."/>
            <person name="Huntemann M."/>
            <person name="Liolios K."/>
            <person name="Ivanova N."/>
            <person name="Pagani I."/>
            <person name="Mavromatis K."/>
            <person name="Ovchinikova G."/>
            <person name="Pati A."/>
            <person name="Chen A."/>
            <person name="Palaniappan K."/>
            <person name="Land M."/>
            <person name="Hauser L."/>
            <person name="Brambilla E.M."/>
            <person name="Rohde M."/>
            <person name="Spring S."/>
            <person name="Sikorski J."/>
            <person name="Goker M."/>
            <person name="Woyke T."/>
            <person name="Bristow J."/>
            <person name="Eisen J.A."/>
            <person name="Markowitz V."/>
            <person name="Hugenholtz P."/>
            <person name="Kyrpides N.C."/>
            <person name="Klenk H.P."/>
            <person name="Detter J.C."/>
        </authorList>
    </citation>
    <scope>NUCLEOTIDE SEQUENCE [LARGE SCALE GENOMIC DNA]</scope>
    <source>
        <strain evidence="3">DSM 8271 / FlGlyR</strain>
    </source>
</reference>
<keyword evidence="3" id="KW-1185">Reference proteome</keyword>
<dbReference type="EMBL" id="CP002547">
    <property type="protein sequence ID" value="ADY57356.1"/>
    <property type="molecule type" value="Genomic_DNA"/>
</dbReference>
<proteinExistence type="predicted"/>
<evidence type="ECO:0000313" key="3">
    <source>
        <dbReference type="Proteomes" id="UP000007488"/>
    </source>
</evidence>
<dbReference type="Proteomes" id="UP000007488">
    <property type="component" value="Chromosome"/>
</dbReference>
<evidence type="ECO:0000313" key="2">
    <source>
        <dbReference type="EMBL" id="ADY57356.1"/>
    </source>
</evidence>
<evidence type="ECO:0000256" key="1">
    <source>
        <dbReference type="SAM" id="Phobius"/>
    </source>
</evidence>
<organism evidence="2 3">
    <name type="scientific">Syntrophobotulus glycolicus (strain DSM 8271 / FlGlyR)</name>
    <dbReference type="NCBI Taxonomy" id="645991"/>
    <lineage>
        <taxon>Bacteria</taxon>
        <taxon>Bacillati</taxon>
        <taxon>Bacillota</taxon>
        <taxon>Clostridia</taxon>
        <taxon>Eubacteriales</taxon>
        <taxon>Desulfitobacteriaceae</taxon>
        <taxon>Syntrophobotulus</taxon>
    </lineage>
</organism>
<dbReference type="KEGG" id="sgy:Sgly_3088"/>
<name>F0T0Y5_SYNGF</name>
<dbReference type="STRING" id="645991.Sgly_3088"/>
<reference evidence="3" key="2">
    <citation type="submission" date="2011-02" db="EMBL/GenBank/DDBJ databases">
        <title>The complete genome of Syntrophobotulus glycolicus DSM 8271.</title>
        <authorList>
            <person name="Lucas S."/>
            <person name="Copeland A."/>
            <person name="Lapidus A."/>
            <person name="Bruce D."/>
            <person name="Goodwin L."/>
            <person name="Pitluck S."/>
            <person name="Kyrpides N."/>
            <person name="Mavromatis K."/>
            <person name="Pagani I."/>
            <person name="Ivanova N."/>
            <person name="Mikhailova N."/>
            <person name="Chertkov O."/>
            <person name="Held B."/>
            <person name="Detter J.C."/>
            <person name="Tapia R."/>
            <person name="Han C."/>
            <person name="Land M."/>
            <person name="Hauser L."/>
            <person name="Markowitz V."/>
            <person name="Cheng J.-F."/>
            <person name="Hugenholtz P."/>
            <person name="Woyke T."/>
            <person name="Wu D."/>
            <person name="Spring S."/>
            <person name="Schroeder M."/>
            <person name="Brambilla E."/>
            <person name="Klenk H.-P."/>
            <person name="Eisen J.A."/>
        </authorList>
    </citation>
    <scope>NUCLEOTIDE SEQUENCE [LARGE SCALE GENOMIC DNA]</scope>
    <source>
        <strain evidence="3">DSM 8271 / FlGlyR</strain>
    </source>
</reference>
<sequence>MPTTMKKTLSATDIVLVGALLAAGAVLRVFCPPIFGITPNFVICMYVLAILIVRPSLAQALGIGIVAAAICHFTTKSMIPYINFISEPVGAVVTYFLVRGLSGLNRGRITFKPFIVTLLGTMASGLTYVSILKFAVLFVATAKNPAFLGLLTVILTTALANAVIAQLIYEPIMAALGKKTTSVKEAGK</sequence>
<dbReference type="InterPro" id="IPR031360">
    <property type="entry name" value="TrpP"/>
</dbReference>
<gene>
    <name evidence="2" type="ordered locus">Sgly_3088</name>
</gene>
<dbReference type="AlphaFoldDB" id="F0T0Y5"/>
<keyword evidence="1" id="KW-0812">Transmembrane</keyword>
<dbReference type="Pfam" id="PF17099">
    <property type="entry name" value="TrpP"/>
    <property type="match status" value="1"/>
</dbReference>
<feature type="transmembrane region" description="Helical" evidence="1">
    <location>
        <begin position="81"/>
        <end position="102"/>
    </location>
</feature>
<dbReference type="HOGENOM" id="CLU_094090_0_0_9"/>
<keyword evidence="1" id="KW-0472">Membrane</keyword>
<keyword evidence="1" id="KW-1133">Transmembrane helix</keyword>